<dbReference type="InterPro" id="IPR006315">
    <property type="entry name" value="OM_autotransptr_brl_dom"/>
</dbReference>
<accession>A0A089WSL4</accession>
<dbReference type="eggNOG" id="COG3468">
    <property type="taxonomic scope" value="Bacteria"/>
</dbReference>
<sequence>MAQCLFVGPALLVTCCQAYGLTTVEGSKTITAATSTDSYRVTSGSTLTANGATTLQIQVGATGRLGTQKASISATGTDAIRLSAGAEATLGGDTRVTSDRYGIRLSRTVAVGSRAVINDSHVEGRSGGALVSGASSLTLRNSELIGSGTAASAVLFGNARLEAEGSKLTGASEGLHLFADSEFAESAKVNLLGSQVEGKNGSAILVGNSLIGPAQAQILVGAGSTLIGSNGVLLEVVGNSSALMTVDNSALSGDVRAEAGSTANLVLDNRASLVGRLDNVAGLTLTNDSQWTMVEDSQLGSLAINGSSIRFGEPGQYQRLTVGTLAGAGTFIMDADFSTGQTDFLDVTGTATGNHALLVGSSGADPVAESQLQVVRVGAGDAQFSLLNGPVDLGAFSYELVQRGNGWFLDGLSKVISPGTASVLALFNTAPTVWYGELTSLRGRMGEVRRDQGKAGAWARAYGNKYNVSDAAGSPYQQVQQGFSLGADAPLPAGDGQWLLGVMAGHSSSELDLIRGATAQVKSSYIGLYGTWLDAQTGYYFDSTIKFNHFDNSAKVSLSDGQRTKSEYSNLGVGVSLELGRHIQLDDGYFLEPFTQWSAVTIGGKDYHLDNGLQAKGDDTHSVLGKVGATLGRTLDLGGGRFVQPYVRLAYAHEFVTDNEIQVNENRFDNDLSGSRGEVGAGIAVGLSERLQLHADFDYANGDKIEQPWGANLGLQYRW</sequence>
<keyword evidence="1" id="KW-0732">Signal</keyword>
<dbReference type="SUPFAM" id="SSF51126">
    <property type="entry name" value="Pectin lyase-like"/>
    <property type="match status" value="1"/>
</dbReference>
<dbReference type="InterPro" id="IPR004899">
    <property type="entry name" value="Pertactin_central"/>
</dbReference>
<keyword evidence="4" id="KW-1185">Reference proteome</keyword>
<dbReference type="InterPro" id="IPR005546">
    <property type="entry name" value="Autotransporte_beta"/>
</dbReference>
<dbReference type="CDD" id="cd01343">
    <property type="entry name" value="PL1_Passenger_AT"/>
    <property type="match status" value="1"/>
</dbReference>
<dbReference type="KEGG" id="psw:LK03_21065"/>
<dbReference type="Pfam" id="PF03212">
    <property type="entry name" value="Pertactin"/>
    <property type="match status" value="1"/>
</dbReference>
<dbReference type="InterPro" id="IPR003991">
    <property type="entry name" value="Pertactin_virulence_factor"/>
</dbReference>
<protein>
    <submittedName>
        <fullName evidence="3">Membrane protein</fullName>
    </submittedName>
</protein>
<evidence type="ECO:0000259" key="2">
    <source>
        <dbReference type="PROSITE" id="PS51208"/>
    </source>
</evidence>
<dbReference type="NCBIfam" id="TIGR01414">
    <property type="entry name" value="autotrans_barl"/>
    <property type="match status" value="1"/>
</dbReference>
<dbReference type="Gene3D" id="2.160.20.20">
    <property type="match status" value="1"/>
</dbReference>
<dbReference type="PANTHER" id="PTHR35037">
    <property type="entry name" value="C-TERMINAL REGION OF AIDA-LIKE PROTEIN"/>
    <property type="match status" value="1"/>
</dbReference>
<evidence type="ECO:0000313" key="3">
    <source>
        <dbReference type="EMBL" id="AIR91596.1"/>
    </source>
</evidence>
<gene>
    <name evidence="3" type="ORF">LK03_21065</name>
</gene>
<dbReference type="GO" id="GO:0019867">
    <property type="term" value="C:outer membrane"/>
    <property type="evidence" value="ECO:0007669"/>
    <property type="project" value="InterPro"/>
</dbReference>
<proteinExistence type="predicted"/>
<evidence type="ECO:0000313" key="4">
    <source>
        <dbReference type="Proteomes" id="UP000029493"/>
    </source>
</evidence>
<reference evidence="3 4" key="1">
    <citation type="submission" date="2014-09" db="EMBL/GenBank/DDBJ databases">
        <authorList>
            <person name="Chan K.-G."/>
        </authorList>
    </citation>
    <scope>NUCLEOTIDE SEQUENCE [LARGE SCALE GENOMIC DNA]</scope>
    <source>
        <strain evidence="3 4">ND07</strain>
    </source>
</reference>
<evidence type="ECO:0000256" key="1">
    <source>
        <dbReference type="ARBA" id="ARBA00022729"/>
    </source>
</evidence>
<organism evidence="3 4">
    <name type="scientific">Pseudomonas cremoricolorata</name>
    <dbReference type="NCBI Taxonomy" id="157783"/>
    <lineage>
        <taxon>Bacteria</taxon>
        <taxon>Pseudomonadati</taxon>
        <taxon>Pseudomonadota</taxon>
        <taxon>Gammaproteobacteria</taxon>
        <taxon>Pseudomonadales</taxon>
        <taxon>Pseudomonadaceae</taxon>
        <taxon>Pseudomonas</taxon>
    </lineage>
</organism>
<dbReference type="AlphaFoldDB" id="A0A089WSL4"/>
<dbReference type="STRING" id="157783.LK03_21065"/>
<dbReference type="PROSITE" id="PS51208">
    <property type="entry name" value="AUTOTRANSPORTER"/>
    <property type="match status" value="1"/>
</dbReference>
<dbReference type="InterPro" id="IPR051551">
    <property type="entry name" value="Autotransporter_adhesion"/>
</dbReference>
<dbReference type="SMART" id="SM00869">
    <property type="entry name" value="Autotransporter"/>
    <property type="match status" value="1"/>
</dbReference>
<dbReference type="InterPro" id="IPR012332">
    <property type="entry name" value="Autotransporter_pectin_lyase_C"/>
</dbReference>
<dbReference type="Pfam" id="PF03797">
    <property type="entry name" value="Autotransporter"/>
    <property type="match status" value="1"/>
</dbReference>
<dbReference type="EMBL" id="CP009455">
    <property type="protein sequence ID" value="AIR91596.1"/>
    <property type="molecule type" value="Genomic_DNA"/>
</dbReference>
<feature type="domain" description="Autotransporter" evidence="2">
    <location>
        <begin position="450"/>
        <end position="719"/>
    </location>
</feature>
<dbReference type="PRINTS" id="PR01484">
    <property type="entry name" value="PRTACTNFAMLY"/>
</dbReference>
<dbReference type="SUPFAM" id="SSF103515">
    <property type="entry name" value="Autotransporter"/>
    <property type="match status" value="1"/>
</dbReference>
<dbReference type="PANTHER" id="PTHR35037:SF7">
    <property type="entry name" value="AUTOTRANSPORTER"/>
    <property type="match status" value="1"/>
</dbReference>
<dbReference type="Proteomes" id="UP000029493">
    <property type="component" value="Chromosome"/>
</dbReference>
<dbReference type="InterPro" id="IPR036709">
    <property type="entry name" value="Autotransporte_beta_dom_sf"/>
</dbReference>
<name>A0A089WSL4_9PSED</name>
<dbReference type="InterPro" id="IPR011050">
    <property type="entry name" value="Pectin_lyase_fold/virulence"/>
</dbReference>
<dbReference type="Gene3D" id="2.40.128.130">
    <property type="entry name" value="Autotransporter beta-domain"/>
    <property type="match status" value="1"/>
</dbReference>